<dbReference type="PRINTS" id="PR00116">
    <property type="entry name" value="ARGINASE"/>
</dbReference>
<keyword evidence="2" id="KW-0378">Hydrolase</keyword>
<dbReference type="PANTHER" id="PTHR11358">
    <property type="entry name" value="ARGINASE/AGMATINASE"/>
    <property type="match status" value="1"/>
</dbReference>
<organism evidence="4 5">
    <name type="scientific">Negadavirga shengliensis</name>
    <dbReference type="NCBI Taxonomy" id="1389218"/>
    <lineage>
        <taxon>Bacteria</taxon>
        <taxon>Pseudomonadati</taxon>
        <taxon>Bacteroidota</taxon>
        <taxon>Cytophagia</taxon>
        <taxon>Cytophagales</taxon>
        <taxon>Cyclobacteriaceae</taxon>
        <taxon>Negadavirga</taxon>
    </lineage>
</organism>
<keyword evidence="5" id="KW-1185">Reference proteome</keyword>
<dbReference type="Gene3D" id="3.40.800.10">
    <property type="entry name" value="Ureohydrolase domain"/>
    <property type="match status" value="1"/>
</dbReference>
<dbReference type="PANTHER" id="PTHR11358:SF26">
    <property type="entry name" value="GUANIDINO ACID HYDROLASE, MITOCHONDRIAL"/>
    <property type="match status" value="1"/>
</dbReference>
<dbReference type="SUPFAM" id="SSF52768">
    <property type="entry name" value="Arginase/deacetylase"/>
    <property type="match status" value="1"/>
</dbReference>
<dbReference type="InterPro" id="IPR023696">
    <property type="entry name" value="Ureohydrolase_dom_sf"/>
</dbReference>
<dbReference type="CDD" id="cd11593">
    <property type="entry name" value="Agmatinase-like_2"/>
    <property type="match status" value="1"/>
</dbReference>
<proteinExistence type="inferred from homology"/>
<dbReference type="PROSITE" id="PS51409">
    <property type="entry name" value="ARGINASE_2"/>
    <property type="match status" value="1"/>
</dbReference>
<evidence type="ECO:0000313" key="5">
    <source>
        <dbReference type="Proteomes" id="UP001595818"/>
    </source>
</evidence>
<name>A0ABV9SXL9_9BACT</name>
<dbReference type="InterPro" id="IPR006035">
    <property type="entry name" value="Ureohydrolase"/>
</dbReference>
<reference evidence="5" key="1">
    <citation type="journal article" date="2019" name="Int. J. Syst. Evol. Microbiol.">
        <title>The Global Catalogue of Microorganisms (GCM) 10K type strain sequencing project: providing services to taxonomists for standard genome sequencing and annotation.</title>
        <authorList>
            <consortium name="The Broad Institute Genomics Platform"/>
            <consortium name="The Broad Institute Genome Sequencing Center for Infectious Disease"/>
            <person name="Wu L."/>
            <person name="Ma J."/>
        </authorList>
    </citation>
    <scope>NUCLEOTIDE SEQUENCE [LARGE SCALE GENOMIC DNA]</scope>
    <source>
        <strain evidence="5">CGMCC 4.7466</strain>
    </source>
</reference>
<dbReference type="Pfam" id="PF00491">
    <property type="entry name" value="Arginase"/>
    <property type="match status" value="1"/>
</dbReference>
<sequence>MNVSDSNDRLSGFDPNGVGETGKLFGLPFDEESAEMVIIPVPWEVTVSYASGTAKGPEAVLEASSQVDLFQQDIVDAWKMGICLLPLPEELILENNKQRELASNYIHWLEEGGQPSEKGRFGKIPKIINRACENMNRWVYETARQHLSKGKSVGLLGGDHSTPLGLIKALSEAVDDFGVLQIDAHADLRPAYEDFQYSHASISYNFMQLPQISNLVQVGIRDFCEQEFELAKSDSRIILHTADHIHAALFKGHSWDSICEGVISGLPPKIYLTIDIDGLDPKLCPHTGTPVPGGLEYPQLDYLVKKLVQSGREIIGFDIVEVAPGPDGDEWDANVGARLLYRMANLMGVSQGKLQWNS</sequence>
<accession>A0ABV9SXL9</accession>
<dbReference type="Proteomes" id="UP001595818">
    <property type="component" value="Unassembled WGS sequence"/>
</dbReference>
<gene>
    <name evidence="4" type="ORF">ACFPFU_05190</name>
</gene>
<evidence type="ECO:0000256" key="1">
    <source>
        <dbReference type="ARBA" id="ARBA00022723"/>
    </source>
</evidence>
<dbReference type="RefSeq" id="WP_377062200.1">
    <property type="nucleotide sequence ID" value="NZ_JBHSJJ010000002.1"/>
</dbReference>
<dbReference type="EMBL" id="JBHSJJ010000002">
    <property type="protein sequence ID" value="MFC4871071.1"/>
    <property type="molecule type" value="Genomic_DNA"/>
</dbReference>
<comment type="caution">
    <text evidence="4">The sequence shown here is derived from an EMBL/GenBank/DDBJ whole genome shotgun (WGS) entry which is preliminary data.</text>
</comment>
<keyword evidence="1" id="KW-0479">Metal-binding</keyword>
<comment type="similarity">
    <text evidence="3">Belongs to the arginase family.</text>
</comment>
<protein>
    <submittedName>
        <fullName evidence="4">Agmatinase family protein</fullName>
    </submittedName>
</protein>
<evidence type="ECO:0000313" key="4">
    <source>
        <dbReference type="EMBL" id="MFC4871071.1"/>
    </source>
</evidence>
<evidence type="ECO:0000256" key="3">
    <source>
        <dbReference type="PROSITE-ProRule" id="PRU00742"/>
    </source>
</evidence>
<evidence type="ECO:0000256" key="2">
    <source>
        <dbReference type="ARBA" id="ARBA00022801"/>
    </source>
</evidence>
<dbReference type="PIRSF" id="PIRSF036979">
    <property type="entry name" value="Arginase"/>
    <property type="match status" value="1"/>
</dbReference>